<dbReference type="InterPro" id="IPR037401">
    <property type="entry name" value="SnoaL-like"/>
</dbReference>
<dbReference type="Proteomes" id="UP000295818">
    <property type="component" value="Unassembled WGS sequence"/>
</dbReference>
<feature type="domain" description="SnoaL-like" evidence="1">
    <location>
        <begin position="5"/>
        <end position="61"/>
    </location>
</feature>
<keyword evidence="3" id="KW-1185">Reference proteome</keyword>
<dbReference type="RefSeq" id="WP_132188755.1">
    <property type="nucleotide sequence ID" value="NZ_SLWM01000004.1"/>
</dbReference>
<dbReference type="SUPFAM" id="SSF54427">
    <property type="entry name" value="NTF2-like"/>
    <property type="match status" value="1"/>
</dbReference>
<reference evidence="2 3" key="1">
    <citation type="journal article" date="2015" name="Stand. Genomic Sci.">
        <title>Genomic Encyclopedia of Bacterial and Archaeal Type Strains, Phase III: the genomes of soil and plant-associated and newly described type strains.</title>
        <authorList>
            <person name="Whitman W.B."/>
            <person name="Woyke T."/>
            <person name="Klenk H.P."/>
            <person name="Zhou Y."/>
            <person name="Lilburn T.G."/>
            <person name="Beck B.J."/>
            <person name="De Vos P."/>
            <person name="Vandamme P."/>
            <person name="Eisen J.A."/>
            <person name="Garrity G."/>
            <person name="Hugenholtz P."/>
            <person name="Kyrpides N.C."/>
        </authorList>
    </citation>
    <scope>NUCLEOTIDE SEQUENCE [LARGE SCALE GENOMIC DNA]</scope>
    <source>
        <strain evidence="2 3">VKM Ac-2538</strain>
    </source>
</reference>
<evidence type="ECO:0000259" key="1">
    <source>
        <dbReference type="Pfam" id="PF13577"/>
    </source>
</evidence>
<sequence>MDRVAAHVEAFNLAVTTGDWASFATRFADDATMTFVGVPAGPYEGRLAITQAYRDNPPTEIMTLLTTNSDEARFRWSSGGTGAMHLSWTPDGRVAALTVTFDDSPQSLDDR</sequence>
<accession>A0ABY2BNH0</accession>
<gene>
    <name evidence="2" type="ORF">EV644_104436</name>
</gene>
<dbReference type="Pfam" id="PF13577">
    <property type="entry name" value="SnoaL_4"/>
    <property type="match status" value="1"/>
</dbReference>
<protein>
    <submittedName>
        <fullName evidence="2">SnoaL-like protein</fullName>
    </submittedName>
</protein>
<evidence type="ECO:0000313" key="3">
    <source>
        <dbReference type="Proteomes" id="UP000295818"/>
    </source>
</evidence>
<dbReference type="Gene3D" id="3.10.450.50">
    <property type="match status" value="1"/>
</dbReference>
<evidence type="ECO:0000313" key="2">
    <source>
        <dbReference type="EMBL" id="TCO25932.1"/>
    </source>
</evidence>
<dbReference type="InterPro" id="IPR032710">
    <property type="entry name" value="NTF2-like_dom_sf"/>
</dbReference>
<dbReference type="EMBL" id="SLWM01000004">
    <property type="protein sequence ID" value="TCO25932.1"/>
    <property type="molecule type" value="Genomic_DNA"/>
</dbReference>
<proteinExistence type="predicted"/>
<comment type="caution">
    <text evidence="2">The sequence shown here is derived from an EMBL/GenBank/DDBJ whole genome shotgun (WGS) entry which is preliminary data.</text>
</comment>
<organism evidence="2 3">
    <name type="scientific">Kribbella orskensis</name>
    <dbReference type="NCBI Taxonomy" id="2512216"/>
    <lineage>
        <taxon>Bacteria</taxon>
        <taxon>Bacillati</taxon>
        <taxon>Actinomycetota</taxon>
        <taxon>Actinomycetes</taxon>
        <taxon>Propionibacteriales</taxon>
        <taxon>Kribbellaceae</taxon>
        <taxon>Kribbella</taxon>
    </lineage>
</organism>
<name>A0ABY2BNH0_9ACTN</name>